<sequence>MLRVAHVVTYASADGAFGGPLAVAIAQARELARRSHNVRLFAGWDGALELSVPGVEVHLSGVRQLGPRFSGMRAPGLRKDLSALLPEIDLVHVHLGRDLVTSQAAMLALRAGKPLIVQTHGMVQPSRRIVVRAFDAVLTRKILRQAAACLVLGDSEDNALATVAPSAARIVLPNGIARTRTAVERDPHLVVFLARLHPRKRVHTFLDAAEILQRREVHARFEIYGPDEGDLPGVVARLRSGPLSQVVSYRGSVPPGGSLEPLSRASVYVLPSRGEVFPMTVLEALSVGTTTVITRDSEISQEFARRGIGEVVDGDARSIADAVERLLNDGHRRDASLAAAEAAIDGWIGIEPVVDRIEAIYESVVATGRVE</sequence>
<evidence type="ECO:0000313" key="4">
    <source>
        <dbReference type="EMBL" id="MEF2254034.1"/>
    </source>
</evidence>
<dbReference type="Pfam" id="PF13692">
    <property type="entry name" value="Glyco_trans_1_4"/>
    <property type="match status" value="1"/>
</dbReference>
<dbReference type="Pfam" id="PF13579">
    <property type="entry name" value="Glyco_trans_4_4"/>
    <property type="match status" value="1"/>
</dbReference>
<name>A0ABU7V5H8_9MICO</name>
<accession>A0ABU7V5H8</accession>
<organism evidence="4 5">
    <name type="scientific">Microbacterium schleiferi</name>
    <dbReference type="NCBI Taxonomy" id="69362"/>
    <lineage>
        <taxon>Bacteria</taxon>
        <taxon>Bacillati</taxon>
        <taxon>Actinomycetota</taxon>
        <taxon>Actinomycetes</taxon>
        <taxon>Micrococcales</taxon>
        <taxon>Microbacteriaceae</taxon>
        <taxon>Microbacterium</taxon>
    </lineage>
</organism>
<evidence type="ECO:0000256" key="2">
    <source>
        <dbReference type="ARBA" id="ARBA00022679"/>
    </source>
</evidence>
<proteinExistence type="predicted"/>
<keyword evidence="2 4" id="KW-0808">Transferase</keyword>
<dbReference type="SUPFAM" id="SSF53756">
    <property type="entry name" value="UDP-Glycosyltransferase/glycogen phosphorylase"/>
    <property type="match status" value="1"/>
</dbReference>
<comment type="caution">
    <text evidence="4">The sequence shown here is derived from an EMBL/GenBank/DDBJ whole genome shotgun (WGS) entry which is preliminary data.</text>
</comment>
<evidence type="ECO:0000313" key="5">
    <source>
        <dbReference type="Proteomes" id="UP001351900"/>
    </source>
</evidence>
<evidence type="ECO:0000256" key="1">
    <source>
        <dbReference type="ARBA" id="ARBA00022676"/>
    </source>
</evidence>
<dbReference type="GO" id="GO:0016757">
    <property type="term" value="F:glycosyltransferase activity"/>
    <property type="evidence" value="ECO:0007669"/>
    <property type="project" value="UniProtKB-KW"/>
</dbReference>
<dbReference type="PANTHER" id="PTHR12526">
    <property type="entry name" value="GLYCOSYLTRANSFERASE"/>
    <property type="match status" value="1"/>
</dbReference>
<protein>
    <submittedName>
        <fullName evidence="4">Glycosyltransferase</fullName>
        <ecNumber evidence="4">2.4.-.-</ecNumber>
    </submittedName>
</protein>
<keyword evidence="1 4" id="KW-0328">Glycosyltransferase</keyword>
<dbReference type="EMBL" id="JAZHOV010000001">
    <property type="protein sequence ID" value="MEF2254034.1"/>
    <property type="molecule type" value="Genomic_DNA"/>
</dbReference>
<reference evidence="4 5" key="1">
    <citation type="submission" date="2024-01" db="EMBL/GenBank/DDBJ databases">
        <title>the genome sequence of strain Microbacterium schleiferi NBRC 15075.</title>
        <authorList>
            <person name="Ding Y."/>
            <person name="Zhang G."/>
        </authorList>
    </citation>
    <scope>NUCLEOTIDE SEQUENCE [LARGE SCALE GENOMIC DNA]</scope>
    <source>
        <strain evidence="4 5">NBRC 15075</strain>
    </source>
</reference>
<dbReference type="InterPro" id="IPR028098">
    <property type="entry name" value="Glyco_trans_4-like_N"/>
</dbReference>
<dbReference type="Gene3D" id="3.40.50.2000">
    <property type="entry name" value="Glycogen Phosphorylase B"/>
    <property type="match status" value="2"/>
</dbReference>
<dbReference type="EC" id="2.4.-.-" evidence="4"/>
<dbReference type="RefSeq" id="WP_331790672.1">
    <property type="nucleotide sequence ID" value="NZ_BAAAUO010000003.1"/>
</dbReference>
<gene>
    <name evidence="4" type="ORF">V2V91_02630</name>
</gene>
<keyword evidence="5" id="KW-1185">Reference proteome</keyword>
<dbReference type="Proteomes" id="UP001351900">
    <property type="component" value="Unassembled WGS sequence"/>
</dbReference>
<feature type="domain" description="Glycosyltransferase subfamily 4-like N-terminal" evidence="3">
    <location>
        <begin position="18"/>
        <end position="175"/>
    </location>
</feature>
<evidence type="ECO:0000259" key="3">
    <source>
        <dbReference type="Pfam" id="PF13579"/>
    </source>
</evidence>